<dbReference type="Proteomes" id="UP000004830">
    <property type="component" value="Unassembled WGS sequence"/>
</dbReference>
<evidence type="ECO:0000256" key="2">
    <source>
        <dbReference type="SAM" id="Phobius"/>
    </source>
</evidence>
<dbReference type="AlphaFoldDB" id="G1WJH6"/>
<organism evidence="3 4">
    <name type="scientific">Collinsella tanakaei YIT 12063</name>
    <dbReference type="NCBI Taxonomy" id="742742"/>
    <lineage>
        <taxon>Bacteria</taxon>
        <taxon>Bacillati</taxon>
        <taxon>Actinomycetota</taxon>
        <taxon>Coriobacteriia</taxon>
        <taxon>Coriobacteriales</taxon>
        <taxon>Coriobacteriaceae</taxon>
        <taxon>Collinsella</taxon>
    </lineage>
</organism>
<feature type="transmembrane region" description="Helical" evidence="2">
    <location>
        <begin position="79"/>
        <end position="96"/>
    </location>
</feature>
<keyword evidence="2" id="KW-1133">Transmembrane helix</keyword>
<reference evidence="3 4" key="1">
    <citation type="submission" date="2011-06" db="EMBL/GenBank/DDBJ databases">
        <title>The Genome Sequence of Collinsella tanakaei YIT 12063.</title>
        <authorList>
            <consortium name="The Broad Institute Genome Sequencing Platform"/>
            <person name="Earl A."/>
            <person name="Ward D."/>
            <person name="Feldgarden M."/>
            <person name="Gevers D."/>
            <person name="Morotomi M."/>
            <person name="Young S.K."/>
            <person name="Zeng Q."/>
            <person name="Gargeya S."/>
            <person name="Fitzgerald M."/>
            <person name="Haas B."/>
            <person name="Abouelleil A."/>
            <person name="Alvarado L."/>
            <person name="Arachchi H.M."/>
            <person name="Berlin A."/>
            <person name="Brown A."/>
            <person name="Chapman S.B."/>
            <person name="Chen Z."/>
            <person name="Dunbar C."/>
            <person name="Freedman E."/>
            <person name="Gearin G."/>
            <person name="Gellesch M."/>
            <person name="Goldberg J."/>
            <person name="Griggs A."/>
            <person name="Gujja S."/>
            <person name="Heiman D."/>
            <person name="Howarth C."/>
            <person name="Larson L."/>
            <person name="Lui A."/>
            <person name="MacDonald P.J.P."/>
            <person name="Mehta T."/>
            <person name="Montmayeur A."/>
            <person name="Murphy C."/>
            <person name="Neiman D."/>
            <person name="Pearson M."/>
            <person name="Priest M."/>
            <person name="Roberts A."/>
            <person name="Saif S."/>
            <person name="Shea T."/>
            <person name="Shenoy N."/>
            <person name="Sisk P."/>
            <person name="Stolte C."/>
            <person name="Sykes S."/>
            <person name="Wortman J."/>
            <person name="Nusbaum C."/>
            <person name="Birren B."/>
        </authorList>
    </citation>
    <scope>NUCLEOTIDE SEQUENCE [LARGE SCALE GENOMIC DNA]</scope>
    <source>
        <strain evidence="3 4">YIT 12063</strain>
    </source>
</reference>
<dbReference type="GeneID" id="62759192"/>
<feature type="region of interest" description="Disordered" evidence="1">
    <location>
        <begin position="1"/>
        <end position="26"/>
    </location>
</feature>
<feature type="transmembrane region" description="Helical" evidence="2">
    <location>
        <begin position="53"/>
        <end position="73"/>
    </location>
</feature>
<evidence type="ECO:0000313" key="4">
    <source>
        <dbReference type="Proteomes" id="UP000004830"/>
    </source>
</evidence>
<comment type="caution">
    <text evidence="3">The sequence shown here is derived from an EMBL/GenBank/DDBJ whole genome shotgun (WGS) entry which is preliminary data.</text>
</comment>
<dbReference type="STRING" id="742742.HMPREF9452_01489"/>
<gene>
    <name evidence="3" type="ORF">HMPREF9452_01489</name>
</gene>
<name>G1WJH6_9ACTN</name>
<dbReference type="RefSeq" id="WP_009141523.1">
    <property type="nucleotide sequence ID" value="NZ_JH126470.1"/>
</dbReference>
<dbReference type="EMBL" id="ADLS01000018">
    <property type="protein sequence ID" value="EGX70500.1"/>
    <property type="molecule type" value="Genomic_DNA"/>
</dbReference>
<accession>G1WJH6</accession>
<dbReference type="PROSITE" id="PS51257">
    <property type="entry name" value="PROKAR_LIPOPROTEIN"/>
    <property type="match status" value="1"/>
</dbReference>
<dbReference type="HOGENOM" id="CLU_1015260_0_0_11"/>
<keyword evidence="2" id="KW-0812">Transmembrane</keyword>
<evidence type="ECO:0000256" key="1">
    <source>
        <dbReference type="SAM" id="MobiDB-lite"/>
    </source>
</evidence>
<proteinExistence type="predicted"/>
<evidence type="ECO:0000313" key="3">
    <source>
        <dbReference type="EMBL" id="EGX70500.1"/>
    </source>
</evidence>
<dbReference type="OrthoDB" id="3181510at2"/>
<sequence length="315" mass="34951">MHDPTSKPSSPPPTTYACAPSTRTRPSWQRSPYENLNAQQVADQHVAWIKKRCLIFIPTEIAVFAAALAVIALKPPAAGIIYLALLASAVAISFLHRTRAINRFGSLHQICSLECDPAKYRAVMEALVASDVHDRSRSILATEQARGLYYQGESMRALQLLSQVRFKSPKNPYWLAVLSIETMCRHDVGDSAGESLALSRLDELGRKASAGSALAKELDGLHARYQVILKDPAAWTSQDAAFIRDGVDRAQSPLEYASWLLDECTWEQFHGDRDRALQIIASLDELKLTPLHKRRRDALAAALRPETNAEQQLDL</sequence>
<keyword evidence="2" id="KW-0472">Membrane</keyword>
<keyword evidence="4" id="KW-1185">Reference proteome</keyword>
<dbReference type="PATRIC" id="fig|742742.3.peg.1460"/>
<protein>
    <submittedName>
        <fullName evidence="3">Uncharacterized protein</fullName>
    </submittedName>
</protein>